<evidence type="ECO:0000256" key="3">
    <source>
        <dbReference type="PIRNR" id="PIRNR027081"/>
    </source>
</evidence>
<evidence type="ECO:0000313" key="4">
    <source>
        <dbReference type="EMBL" id="TEB31636.1"/>
    </source>
</evidence>
<proteinExistence type="inferred from homology"/>
<dbReference type="Proteomes" id="UP000298030">
    <property type="component" value="Unassembled WGS sequence"/>
</dbReference>
<keyword evidence="5" id="KW-1185">Reference proteome</keyword>
<organism evidence="4 5">
    <name type="scientific">Coprinellus micaceus</name>
    <name type="common">Glistening ink-cap mushroom</name>
    <name type="synonym">Coprinus micaceus</name>
    <dbReference type="NCBI Taxonomy" id="71717"/>
    <lineage>
        <taxon>Eukaryota</taxon>
        <taxon>Fungi</taxon>
        <taxon>Dikarya</taxon>
        <taxon>Basidiomycota</taxon>
        <taxon>Agaricomycotina</taxon>
        <taxon>Agaricomycetes</taxon>
        <taxon>Agaricomycetidae</taxon>
        <taxon>Agaricales</taxon>
        <taxon>Agaricineae</taxon>
        <taxon>Psathyrellaceae</taxon>
        <taxon>Coprinellus</taxon>
    </lineage>
</organism>
<dbReference type="SUPFAM" id="SSF101744">
    <property type="entry name" value="Rof/RNase P subunit-like"/>
    <property type="match status" value="1"/>
</dbReference>
<dbReference type="PANTHER" id="PTHR13348">
    <property type="entry name" value="RIBONUCLEASE P SUBUNIT P29"/>
    <property type="match status" value="1"/>
</dbReference>
<keyword evidence="3" id="KW-0819">tRNA processing</keyword>
<dbReference type="GO" id="GO:0033204">
    <property type="term" value="F:ribonuclease P RNA binding"/>
    <property type="evidence" value="ECO:0007669"/>
    <property type="project" value="InterPro"/>
</dbReference>
<dbReference type="PIRSF" id="PIRSF027081">
    <property type="entry name" value="RNase_P/MRP_p29_subunit"/>
    <property type="match status" value="1"/>
</dbReference>
<evidence type="ECO:0000256" key="2">
    <source>
        <dbReference type="ARBA" id="ARBA00006181"/>
    </source>
</evidence>
<comment type="caution">
    <text evidence="4">The sequence shown here is derived from an EMBL/GenBank/DDBJ whole genome shotgun (WGS) entry which is preliminary data.</text>
</comment>
<name>A0A4Y7TBT5_COPMI</name>
<dbReference type="EMBL" id="QPFP01000018">
    <property type="protein sequence ID" value="TEB31636.1"/>
    <property type="molecule type" value="Genomic_DNA"/>
</dbReference>
<dbReference type="InterPro" id="IPR023534">
    <property type="entry name" value="Rof/RNase_P-like"/>
</dbReference>
<dbReference type="GO" id="GO:0030677">
    <property type="term" value="C:ribonuclease P complex"/>
    <property type="evidence" value="ECO:0007669"/>
    <property type="project" value="InterPro"/>
</dbReference>
<dbReference type="GO" id="GO:0005634">
    <property type="term" value="C:nucleus"/>
    <property type="evidence" value="ECO:0007669"/>
    <property type="project" value="UniProtKB-SubCell"/>
</dbReference>
<evidence type="ECO:0000313" key="5">
    <source>
        <dbReference type="Proteomes" id="UP000298030"/>
    </source>
</evidence>
<dbReference type="AlphaFoldDB" id="A0A4Y7TBT5"/>
<dbReference type="InterPro" id="IPR016848">
    <property type="entry name" value="RNase_P/MRP_Rpp29-subunit"/>
</dbReference>
<keyword evidence="3" id="KW-0539">Nucleus</keyword>
<accession>A0A4Y7TBT5</accession>
<dbReference type="GO" id="GO:0000172">
    <property type="term" value="C:ribonuclease MRP complex"/>
    <property type="evidence" value="ECO:0007669"/>
    <property type="project" value="InterPro"/>
</dbReference>
<gene>
    <name evidence="4" type="ORF">FA13DRAFT_336362</name>
</gene>
<dbReference type="Pfam" id="PF01868">
    <property type="entry name" value="RNase_P-MRP_p29"/>
    <property type="match status" value="1"/>
</dbReference>
<dbReference type="InterPro" id="IPR036980">
    <property type="entry name" value="RNase_P/MRP_Rpp29_sf"/>
</dbReference>
<protein>
    <recommendedName>
        <fullName evidence="3">Ribonuclease P protein subunit</fullName>
    </recommendedName>
</protein>
<evidence type="ECO:0000256" key="1">
    <source>
        <dbReference type="ARBA" id="ARBA00004123"/>
    </source>
</evidence>
<dbReference type="OrthoDB" id="124041at2759"/>
<dbReference type="InterPro" id="IPR002730">
    <property type="entry name" value="Rpp29/RNP1"/>
</dbReference>
<dbReference type="Gene3D" id="2.30.30.210">
    <property type="entry name" value="Ribonuclease P/MRP, subunit p29"/>
    <property type="match status" value="1"/>
</dbReference>
<comment type="subcellular location">
    <subcellularLocation>
        <location evidence="1">Nucleus</location>
    </subcellularLocation>
</comment>
<dbReference type="GO" id="GO:0006364">
    <property type="term" value="P:rRNA processing"/>
    <property type="evidence" value="ECO:0007669"/>
    <property type="project" value="TreeGrafter"/>
</dbReference>
<comment type="similarity">
    <text evidence="2">Belongs to the eukaryotic/archaeal RNase P protein component 1 family.</text>
</comment>
<dbReference type="GO" id="GO:0001682">
    <property type="term" value="P:tRNA 5'-leader removal"/>
    <property type="evidence" value="ECO:0007669"/>
    <property type="project" value="InterPro"/>
</dbReference>
<dbReference type="SMART" id="SM00538">
    <property type="entry name" value="POP4"/>
    <property type="match status" value="1"/>
</dbReference>
<sequence length="309" mass="34682">MSQQNIDVYAPLPFKSKQDAQKTTVSLSSTAPFAPSFVIASLTQSSDPTGIYTSRIKGRTMLLENPARDSRLKKEMERKTELKKQEKERKKLGIVGRRKRQERGIWKFDPKLIKYVNVSYFFEVDSGLDRYSQLLPLHHLWMGYMSELLGLPAPPAGSIRPESIGANAPSSSSMHPKLLKADFHGAVLTVKQSKNSSLIGLSGILIHETENAFKLVTTKDKVKLIPKENSIFTFTVPAYSTLPATFQPGMPYPLPGSQPEPSPSLFTPSPTQTVLDVPHLMFELYGNQFRFRSSERAGRKFKHKESIEL</sequence>
<reference evidence="4 5" key="1">
    <citation type="journal article" date="2019" name="Nat. Ecol. Evol.">
        <title>Megaphylogeny resolves global patterns of mushroom evolution.</title>
        <authorList>
            <person name="Varga T."/>
            <person name="Krizsan K."/>
            <person name="Foldi C."/>
            <person name="Dima B."/>
            <person name="Sanchez-Garcia M."/>
            <person name="Sanchez-Ramirez S."/>
            <person name="Szollosi G.J."/>
            <person name="Szarkandi J.G."/>
            <person name="Papp V."/>
            <person name="Albert L."/>
            <person name="Andreopoulos W."/>
            <person name="Angelini C."/>
            <person name="Antonin V."/>
            <person name="Barry K.W."/>
            <person name="Bougher N.L."/>
            <person name="Buchanan P."/>
            <person name="Buyck B."/>
            <person name="Bense V."/>
            <person name="Catcheside P."/>
            <person name="Chovatia M."/>
            <person name="Cooper J."/>
            <person name="Damon W."/>
            <person name="Desjardin D."/>
            <person name="Finy P."/>
            <person name="Geml J."/>
            <person name="Haridas S."/>
            <person name="Hughes K."/>
            <person name="Justo A."/>
            <person name="Karasinski D."/>
            <person name="Kautmanova I."/>
            <person name="Kiss B."/>
            <person name="Kocsube S."/>
            <person name="Kotiranta H."/>
            <person name="LaButti K.M."/>
            <person name="Lechner B.E."/>
            <person name="Liimatainen K."/>
            <person name="Lipzen A."/>
            <person name="Lukacs Z."/>
            <person name="Mihaltcheva S."/>
            <person name="Morgado L.N."/>
            <person name="Niskanen T."/>
            <person name="Noordeloos M.E."/>
            <person name="Ohm R.A."/>
            <person name="Ortiz-Santana B."/>
            <person name="Ovrebo C."/>
            <person name="Racz N."/>
            <person name="Riley R."/>
            <person name="Savchenko A."/>
            <person name="Shiryaev A."/>
            <person name="Soop K."/>
            <person name="Spirin V."/>
            <person name="Szebenyi C."/>
            <person name="Tomsovsky M."/>
            <person name="Tulloss R.E."/>
            <person name="Uehling J."/>
            <person name="Grigoriev I.V."/>
            <person name="Vagvolgyi C."/>
            <person name="Papp T."/>
            <person name="Martin F.M."/>
            <person name="Miettinen O."/>
            <person name="Hibbett D.S."/>
            <person name="Nagy L.G."/>
        </authorList>
    </citation>
    <scope>NUCLEOTIDE SEQUENCE [LARGE SCALE GENOMIC DNA]</scope>
    <source>
        <strain evidence="4 5">FP101781</strain>
    </source>
</reference>
<dbReference type="PANTHER" id="PTHR13348:SF0">
    <property type="entry name" value="RIBONUCLEASE P PROTEIN SUBUNIT P29"/>
    <property type="match status" value="1"/>
</dbReference>
<dbReference type="STRING" id="71717.A0A4Y7TBT5"/>